<evidence type="ECO:0000259" key="1">
    <source>
        <dbReference type="Pfam" id="PF00149"/>
    </source>
</evidence>
<accession>A0A0A6UDP7</accession>
<dbReference type="InterPro" id="IPR004843">
    <property type="entry name" value="Calcineurin-like_PHP"/>
</dbReference>
<dbReference type="InterPro" id="IPR029052">
    <property type="entry name" value="Metallo-depent_PP-like"/>
</dbReference>
<dbReference type="EMBL" id="JRTT01000130">
    <property type="protein sequence ID" value="KHD73611.1"/>
    <property type="molecule type" value="Genomic_DNA"/>
</dbReference>
<dbReference type="Pfam" id="PF00149">
    <property type="entry name" value="Metallophos"/>
    <property type="match status" value="1"/>
</dbReference>
<feature type="domain" description="Calcineurin-like phosphoesterase" evidence="1">
    <location>
        <begin position="3"/>
        <end position="125"/>
    </location>
</feature>
<name>A0A0A6UDP7_ACTUT</name>
<dbReference type="Gene3D" id="3.60.21.10">
    <property type="match status" value="1"/>
</dbReference>
<keyword evidence="3" id="KW-1185">Reference proteome</keyword>
<dbReference type="InterPro" id="IPR050126">
    <property type="entry name" value="Ap4A_hydrolase"/>
</dbReference>
<dbReference type="Proteomes" id="UP000054537">
    <property type="component" value="Unassembled WGS sequence"/>
</dbReference>
<protein>
    <submittedName>
        <fullName evidence="2">Metallophosphoesterase</fullName>
    </submittedName>
</protein>
<evidence type="ECO:0000313" key="3">
    <source>
        <dbReference type="Proteomes" id="UP000054537"/>
    </source>
</evidence>
<sequence length="249" mass="26938">MATVVIIGDVGGCAGELARVVGPLSGDPGVVVVQVGDLVDRGPDSPGVLRLVGERLAGSAPRWVQLLGNHEAPYVGGEPFWPEPLADADAAVLRRWWLTERLRVAAAVRAADGEEFLVTHAGLTVAAWRELGEPVSAATAAALLNTRPEPLLWDFGGPLWAEASPLYGSWLREWMPFSQIHGHSAIVRYPDRRWACEERIRIRSSVDWEARRTVTRLGGGCFVAVDPKHGRSGAPRWAPLVLEGAELLL</sequence>
<dbReference type="GO" id="GO:0016791">
    <property type="term" value="F:phosphatase activity"/>
    <property type="evidence" value="ECO:0007669"/>
    <property type="project" value="TreeGrafter"/>
</dbReference>
<comment type="caution">
    <text evidence="2">The sequence shown here is derived from an EMBL/GenBank/DDBJ whole genome shotgun (WGS) entry which is preliminary data.</text>
</comment>
<organism evidence="2 3">
    <name type="scientific">Actinoplanes utahensis</name>
    <dbReference type="NCBI Taxonomy" id="1869"/>
    <lineage>
        <taxon>Bacteria</taxon>
        <taxon>Bacillati</taxon>
        <taxon>Actinomycetota</taxon>
        <taxon>Actinomycetes</taxon>
        <taxon>Micromonosporales</taxon>
        <taxon>Micromonosporaceae</taxon>
        <taxon>Actinoplanes</taxon>
    </lineage>
</organism>
<dbReference type="PANTHER" id="PTHR42850:SF4">
    <property type="entry name" value="ZINC-DEPENDENT ENDOPOLYPHOSPHATASE"/>
    <property type="match status" value="1"/>
</dbReference>
<proteinExistence type="predicted"/>
<dbReference type="OrthoDB" id="9807890at2"/>
<dbReference type="RefSeq" id="WP_043531799.1">
    <property type="nucleotide sequence ID" value="NZ_BAABKU010000032.1"/>
</dbReference>
<dbReference type="SUPFAM" id="SSF56300">
    <property type="entry name" value="Metallo-dependent phosphatases"/>
    <property type="match status" value="1"/>
</dbReference>
<evidence type="ECO:0000313" key="2">
    <source>
        <dbReference type="EMBL" id="KHD73611.1"/>
    </source>
</evidence>
<dbReference type="AlphaFoldDB" id="A0A0A6UDP7"/>
<dbReference type="PANTHER" id="PTHR42850">
    <property type="entry name" value="METALLOPHOSPHOESTERASE"/>
    <property type="match status" value="1"/>
</dbReference>
<gene>
    <name evidence="2" type="ORF">MB27_33875</name>
</gene>
<dbReference type="eggNOG" id="COG0639">
    <property type="taxonomic scope" value="Bacteria"/>
</dbReference>
<dbReference type="GO" id="GO:0005737">
    <property type="term" value="C:cytoplasm"/>
    <property type="evidence" value="ECO:0007669"/>
    <property type="project" value="TreeGrafter"/>
</dbReference>
<dbReference type="STRING" id="1869.MB27_33875"/>
<reference evidence="2 3" key="1">
    <citation type="submission" date="2014-10" db="EMBL/GenBank/DDBJ databases">
        <title>Draft genome sequence of Actinoplanes utahensis NRRL 12052.</title>
        <authorList>
            <person name="Velasco-Bucheli B."/>
            <person name="del Cerro C."/>
            <person name="Hormigo D."/>
            <person name="Garcia J.L."/>
            <person name="Acebal C."/>
            <person name="Arroyo M."/>
            <person name="de la Mata I."/>
        </authorList>
    </citation>
    <scope>NUCLEOTIDE SEQUENCE [LARGE SCALE GENOMIC DNA]</scope>
    <source>
        <strain evidence="2 3">NRRL 12052</strain>
    </source>
</reference>